<keyword evidence="3" id="KW-1185">Reference proteome</keyword>
<organism evidence="2 3">
    <name type="scientific">Actinokineospora cianjurensis</name>
    <dbReference type="NCBI Taxonomy" id="585224"/>
    <lineage>
        <taxon>Bacteria</taxon>
        <taxon>Bacillati</taxon>
        <taxon>Actinomycetota</taxon>
        <taxon>Actinomycetes</taxon>
        <taxon>Pseudonocardiales</taxon>
        <taxon>Pseudonocardiaceae</taxon>
        <taxon>Actinokineospora</taxon>
    </lineage>
</organism>
<proteinExistence type="predicted"/>
<gene>
    <name evidence="2" type="ORF">CLV68_1855</name>
</gene>
<protein>
    <submittedName>
        <fullName evidence="2">Uncharacterized protein</fullName>
    </submittedName>
</protein>
<sequence length="35" mass="4048">MSGGEVWQMVLGLIVPVLLVYAALVWWGCSRDRWR</sequence>
<dbReference type="AlphaFoldDB" id="A0A421BAG2"/>
<evidence type="ECO:0000256" key="1">
    <source>
        <dbReference type="SAM" id="Phobius"/>
    </source>
</evidence>
<keyword evidence="1" id="KW-0812">Transmembrane</keyword>
<keyword evidence="1" id="KW-1133">Transmembrane helix</keyword>
<comment type="caution">
    <text evidence="2">The sequence shown here is derived from an EMBL/GenBank/DDBJ whole genome shotgun (WGS) entry which is preliminary data.</text>
</comment>
<keyword evidence="1" id="KW-0472">Membrane</keyword>
<feature type="transmembrane region" description="Helical" evidence="1">
    <location>
        <begin position="6"/>
        <end position="29"/>
    </location>
</feature>
<name>A0A421BAG2_9PSEU</name>
<evidence type="ECO:0000313" key="2">
    <source>
        <dbReference type="EMBL" id="RLK61318.1"/>
    </source>
</evidence>
<evidence type="ECO:0000313" key="3">
    <source>
        <dbReference type="Proteomes" id="UP000282454"/>
    </source>
</evidence>
<dbReference type="EMBL" id="RCDD01000001">
    <property type="protein sequence ID" value="RLK61318.1"/>
    <property type="molecule type" value="Genomic_DNA"/>
</dbReference>
<dbReference type="Proteomes" id="UP000282454">
    <property type="component" value="Unassembled WGS sequence"/>
</dbReference>
<accession>A0A421BAG2</accession>
<reference evidence="2 3" key="1">
    <citation type="submission" date="2018-10" db="EMBL/GenBank/DDBJ databases">
        <title>Genomic Encyclopedia of Archaeal and Bacterial Type Strains, Phase II (KMG-II): from individual species to whole genera.</title>
        <authorList>
            <person name="Goeker M."/>
        </authorList>
    </citation>
    <scope>NUCLEOTIDE SEQUENCE [LARGE SCALE GENOMIC DNA]</scope>
    <source>
        <strain evidence="2 3">DSM 45657</strain>
    </source>
</reference>